<feature type="domain" description="Transketolase-like pyrimidine-binding" evidence="13">
    <location>
        <begin position="334"/>
        <end position="497"/>
    </location>
</feature>
<dbReference type="InterPro" id="IPR049557">
    <property type="entry name" value="Transketolase_CS"/>
</dbReference>
<dbReference type="GO" id="GO:0005737">
    <property type="term" value="C:cytoplasm"/>
    <property type="evidence" value="ECO:0007669"/>
    <property type="project" value="UniProtKB-ARBA"/>
</dbReference>
<dbReference type="InterPro" id="IPR009014">
    <property type="entry name" value="Transketo_C/PFOR_II"/>
</dbReference>
<evidence type="ECO:0000256" key="1">
    <source>
        <dbReference type="ARBA" id="ARBA00001913"/>
    </source>
</evidence>
<evidence type="ECO:0000256" key="7">
    <source>
        <dbReference type="ARBA" id="ARBA00016662"/>
    </source>
</evidence>
<dbReference type="GO" id="GO:0019682">
    <property type="term" value="P:glyceraldehyde-3-phosphate metabolic process"/>
    <property type="evidence" value="ECO:0007669"/>
    <property type="project" value="UniProtKB-ARBA"/>
</dbReference>
<evidence type="ECO:0000256" key="8">
    <source>
        <dbReference type="ARBA" id="ARBA00022679"/>
    </source>
</evidence>
<evidence type="ECO:0000256" key="4">
    <source>
        <dbReference type="ARBA" id="ARBA00001964"/>
    </source>
</evidence>
<dbReference type="CDD" id="cd07033">
    <property type="entry name" value="TPP_PYR_DXS_TK_like"/>
    <property type="match status" value="1"/>
</dbReference>
<gene>
    <name evidence="14" type="ORF">A2Z00_04235</name>
</gene>
<reference evidence="14 15" key="1">
    <citation type="journal article" date="2016" name="Nat. Commun.">
        <title>Thousands of microbial genomes shed light on interconnected biogeochemical processes in an aquifer system.</title>
        <authorList>
            <person name="Anantharaman K."/>
            <person name="Brown C.T."/>
            <person name="Hug L.A."/>
            <person name="Sharon I."/>
            <person name="Castelle C.J."/>
            <person name="Probst A.J."/>
            <person name="Thomas B.C."/>
            <person name="Singh A."/>
            <person name="Wilkins M.J."/>
            <person name="Karaoz U."/>
            <person name="Brodie E.L."/>
            <person name="Williams K.H."/>
            <person name="Hubbard S.S."/>
            <person name="Banfield J.F."/>
        </authorList>
    </citation>
    <scope>NUCLEOTIDE SEQUENCE [LARGE SCALE GENOMIC DNA]</scope>
</reference>
<dbReference type="GO" id="GO:0046872">
    <property type="term" value="F:metal ion binding"/>
    <property type="evidence" value="ECO:0007669"/>
    <property type="project" value="UniProtKB-KW"/>
</dbReference>
<keyword evidence="10" id="KW-0106">Calcium</keyword>
<keyword evidence="8" id="KW-0808">Transferase</keyword>
<dbReference type="InterPro" id="IPR005474">
    <property type="entry name" value="Transketolase_N"/>
</dbReference>
<dbReference type="STRING" id="1798370.A2Z00_04235"/>
<evidence type="ECO:0000256" key="3">
    <source>
        <dbReference type="ARBA" id="ARBA00001946"/>
    </source>
</evidence>
<dbReference type="PROSITE" id="PS00801">
    <property type="entry name" value="TRANSKETOLASE_1"/>
    <property type="match status" value="1"/>
</dbReference>
<comment type="subunit">
    <text evidence="6">Homodimer.</text>
</comment>
<dbReference type="Pfam" id="PF02780">
    <property type="entry name" value="Transketolase_C"/>
    <property type="match status" value="1"/>
</dbReference>
<dbReference type="NCBIfam" id="NF004559">
    <property type="entry name" value="PRK05899.2-5"/>
    <property type="match status" value="1"/>
</dbReference>
<dbReference type="Gene3D" id="3.40.50.970">
    <property type="match status" value="2"/>
</dbReference>
<comment type="caution">
    <text evidence="14">The sequence shown here is derived from an EMBL/GenBank/DDBJ whole genome shotgun (WGS) entry which is preliminary data.</text>
</comment>
<dbReference type="InterPro" id="IPR051424">
    <property type="entry name" value="Transketolase-like"/>
</dbReference>
<comment type="cofactor">
    <cofactor evidence="1">
        <name>Ca(2+)</name>
        <dbReference type="ChEBI" id="CHEBI:29108"/>
    </cofactor>
</comment>
<evidence type="ECO:0000256" key="6">
    <source>
        <dbReference type="ARBA" id="ARBA00011738"/>
    </source>
</evidence>
<organism evidence="14 15">
    <name type="scientific">Candidatus Gottesmanbacteria bacterium RBG_13_45_10</name>
    <dbReference type="NCBI Taxonomy" id="1798370"/>
    <lineage>
        <taxon>Bacteria</taxon>
        <taxon>Candidatus Gottesmaniibacteriota</taxon>
    </lineage>
</organism>
<dbReference type="CDD" id="cd02012">
    <property type="entry name" value="TPP_TK"/>
    <property type="match status" value="1"/>
</dbReference>
<name>A0A1F5ZHI7_9BACT</name>
<dbReference type="SMART" id="SM00861">
    <property type="entry name" value="Transket_pyr"/>
    <property type="match status" value="1"/>
</dbReference>
<dbReference type="InterPro" id="IPR020826">
    <property type="entry name" value="Transketolase_BS"/>
</dbReference>
<comment type="cofactor">
    <cofactor evidence="4">
        <name>thiamine diphosphate</name>
        <dbReference type="ChEBI" id="CHEBI:58937"/>
    </cofactor>
</comment>
<dbReference type="PROSITE" id="PS00802">
    <property type="entry name" value="TRANSKETOLASE_2"/>
    <property type="match status" value="1"/>
</dbReference>
<sequence length="655" mass="70914">MDSALLQKLCRRIRSDILTITTQAGSGHPSSSLSAVELMATLFFKYLRYDMENPKDPGNDRVIFSKGHATPLYYALYAAAGVLSEKDLSGYRTFDSVLEGHPTRRFPYTEAATGSLGQGLSIGLGEALAMRLVHRSSFMVHGKTSGDQRSTMNAPRVFVLMGDGELAEGSVWEAAAAASFAKVNNLVLVVDVNRLGQSDPTMYGHDIAVYKKRFEAFGWGVVMIVDGNNLAQVDGAFAEALKHEDKPVVILAKTVKGKGVSFLEDALGWHGKPLSKDELPKALGQLGEVDTTMRGTVAKPLNKGKGERGKEAIFQLRPSPFTLHPPSYPSDKPVATRKAFGNALKRIGPYVRHMVVLDGDVKNSTYTEFFAHECPDRFVELFIAEQNMVGVAVGLSARGFHPVVSSFACFLTRAADQVRMAAFSGANIMMNGSHAGISIGEDGPSQMGLEDLALFRVVHGSTVLYPADAYAAEQLTEEALKKGGIVYIRTTRPETPILYSEKDTFPIGGSKVHRSSLTVHGKTSGDPRSAIHETATVVAAGITLYEALKAQQELAKEKIAIRVIDYYSVKPIDEKTLLAAAEETKTIIVVEDHYPEGGLGEAVASVLSTYSGNQHIKLCHLAVRKTPRSGRPAELLAYEEIDADAIIKRVKNVSA</sequence>
<dbReference type="Pfam" id="PF02779">
    <property type="entry name" value="Transket_pyr"/>
    <property type="match status" value="1"/>
</dbReference>
<dbReference type="AlphaFoldDB" id="A0A1F5ZHI7"/>
<dbReference type="PANTHER" id="PTHR43195:SF1">
    <property type="entry name" value="FI06132P-RELATED"/>
    <property type="match status" value="1"/>
</dbReference>
<evidence type="ECO:0000256" key="12">
    <source>
        <dbReference type="ARBA" id="ARBA00023052"/>
    </source>
</evidence>
<dbReference type="Pfam" id="PF00456">
    <property type="entry name" value="Transketolase_N"/>
    <property type="match status" value="1"/>
</dbReference>
<comment type="similarity">
    <text evidence="5">Belongs to the transketolase family.</text>
</comment>
<dbReference type="InterPro" id="IPR005475">
    <property type="entry name" value="Transketolase-like_Pyr-bd"/>
</dbReference>
<comment type="cofactor">
    <cofactor evidence="2">
        <name>Mn(2+)</name>
        <dbReference type="ChEBI" id="CHEBI:29035"/>
    </cofactor>
</comment>
<evidence type="ECO:0000256" key="9">
    <source>
        <dbReference type="ARBA" id="ARBA00022723"/>
    </source>
</evidence>
<dbReference type="SUPFAM" id="SSF52922">
    <property type="entry name" value="TK C-terminal domain-like"/>
    <property type="match status" value="1"/>
</dbReference>
<dbReference type="EMBL" id="MFIZ01000010">
    <property type="protein sequence ID" value="OGG11910.1"/>
    <property type="molecule type" value="Genomic_DNA"/>
</dbReference>
<evidence type="ECO:0000256" key="2">
    <source>
        <dbReference type="ARBA" id="ARBA00001936"/>
    </source>
</evidence>
<dbReference type="PANTHER" id="PTHR43195">
    <property type="entry name" value="TRANSKETOLASE"/>
    <property type="match status" value="1"/>
</dbReference>
<dbReference type="InterPro" id="IPR029061">
    <property type="entry name" value="THDP-binding"/>
</dbReference>
<dbReference type="Gene3D" id="3.40.50.920">
    <property type="match status" value="1"/>
</dbReference>
<evidence type="ECO:0000256" key="5">
    <source>
        <dbReference type="ARBA" id="ARBA00007131"/>
    </source>
</evidence>
<accession>A0A1F5ZHI7</accession>
<evidence type="ECO:0000313" key="14">
    <source>
        <dbReference type="EMBL" id="OGG11910.1"/>
    </source>
</evidence>
<dbReference type="GO" id="GO:0030976">
    <property type="term" value="F:thiamine pyrophosphate binding"/>
    <property type="evidence" value="ECO:0007669"/>
    <property type="project" value="TreeGrafter"/>
</dbReference>
<keyword evidence="12" id="KW-0786">Thiamine pyrophosphate</keyword>
<dbReference type="Proteomes" id="UP000177268">
    <property type="component" value="Unassembled WGS sequence"/>
</dbReference>
<proteinExistence type="inferred from homology"/>
<protein>
    <recommendedName>
        <fullName evidence="7">Transketolase</fullName>
    </recommendedName>
</protein>
<evidence type="ECO:0000313" key="15">
    <source>
        <dbReference type="Proteomes" id="UP000177268"/>
    </source>
</evidence>
<keyword evidence="9" id="KW-0479">Metal-binding</keyword>
<keyword evidence="11" id="KW-0460">Magnesium</keyword>
<dbReference type="GO" id="GO:0004802">
    <property type="term" value="F:transketolase activity"/>
    <property type="evidence" value="ECO:0007669"/>
    <property type="project" value="TreeGrafter"/>
</dbReference>
<dbReference type="FunFam" id="3.40.50.970:FF:000129">
    <property type="entry name" value="Transketolase"/>
    <property type="match status" value="1"/>
</dbReference>
<dbReference type="InterPro" id="IPR033248">
    <property type="entry name" value="Transketolase_C"/>
</dbReference>
<evidence type="ECO:0000256" key="11">
    <source>
        <dbReference type="ARBA" id="ARBA00022842"/>
    </source>
</evidence>
<comment type="cofactor">
    <cofactor evidence="3">
        <name>Mg(2+)</name>
        <dbReference type="ChEBI" id="CHEBI:18420"/>
    </cofactor>
</comment>
<evidence type="ECO:0000256" key="10">
    <source>
        <dbReference type="ARBA" id="ARBA00022837"/>
    </source>
</evidence>
<evidence type="ECO:0000259" key="13">
    <source>
        <dbReference type="SMART" id="SM00861"/>
    </source>
</evidence>
<dbReference type="SUPFAM" id="SSF52518">
    <property type="entry name" value="Thiamin diphosphate-binding fold (THDP-binding)"/>
    <property type="match status" value="2"/>
</dbReference>